<dbReference type="Pfam" id="PF00652">
    <property type="entry name" value="Ricin_B_lectin"/>
    <property type="match status" value="1"/>
</dbReference>
<dbReference type="Gene3D" id="2.80.10.50">
    <property type="match status" value="2"/>
</dbReference>
<proteinExistence type="predicted"/>
<name>A0ABV6P673_9ACTN</name>
<dbReference type="SUPFAM" id="SSF50370">
    <property type="entry name" value="Ricin B-like lectins"/>
    <property type="match status" value="1"/>
</dbReference>
<dbReference type="PROSITE" id="PS50231">
    <property type="entry name" value="RICIN_B_LECTIN"/>
    <property type="match status" value="1"/>
</dbReference>
<sequence>MNSNLSLVLASRLRRAIRSRPGRLIAATLLAGVAVAGLAVPAGAQPASTAAAGARSAAAAPVVYLGGSFHEIKNSGNGLCLEPSGQSTAPGVQIVQAPCAFTGNESLAQGWQFTRVGTNHYTFLNQLSGLCLNATDLVNGGAVIQWPCSRISNQEFNIGTSLPAVAKIESRIHFSDSGFCVDVPGASGQAGLAVQLFRCNGTPAQIWVNGF</sequence>
<feature type="domain" description="Ricin B lectin" evidence="1">
    <location>
        <begin position="66"/>
        <end position="210"/>
    </location>
</feature>
<dbReference type="CDD" id="cd00161">
    <property type="entry name" value="beta-trefoil_Ricin-like"/>
    <property type="match status" value="1"/>
</dbReference>
<evidence type="ECO:0000259" key="1">
    <source>
        <dbReference type="SMART" id="SM00458"/>
    </source>
</evidence>
<evidence type="ECO:0000313" key="3">
    <source>
        <dbReference type="Proteomes" id="UP001589894"/>
    </source>
</evidence>
<dbReference type="InterPro" id="IPR000772">
    <property type="entry name" value="Ricin_B_lectin"/>
</dbReference>
<gene>
    <name evidence="2" type="ORF">ACFFHU_27040</name>
</gene>
<dbReference type="Proteomes" id="UP001589894">
    <property type="component" value="Unassembled WGS sequence"/>
</dbReference>
<dbReference type="EMBL" id="JBHLUE010000026">
    <property type="protein sequence ID" value="MFC0567783.1"/>
    <property type="molecule type" value="Genomic_DNA"/>
</dbReference>
<keyword evidence="3" id="KW-1185">Reference proteome</keyword>
<dbReference type="SMART" id="SM00458">
    <property type="entry name" value="RICIN"/>
    <property type="match status" value="1"/>
</dbReference>
<accession>A0ABV6P673</accession>
<reference evidence="2 3" key="1">
    <citation type="submission" date="2024-09" db="EMBL/GenBank/DDBJ databases">
        <authorList>
            <person name="Sun Q."/>
            <person name="Mori K."/>
        </authorList>
    </citation>
    <scope>NUCLEOTIDE SEQUENCE [LARGE SCALE GENOMIC DNA]</scope>
    <source>
        <strain evidence="2 3">TBRC 2205</strain>
    </source>
</reference>
<evidence type="ECO:0000313" key="2">
    <source>
        <dbReference type="EMBL" id="MFC0567783.1"/>
    </source>
</evidence>
<protein>
    <submittedName>
        <fullName evidence="2">RICIN domain-containing protein</fullName>
    </submittedName>
</protein>
<dbReference type="RefSeq" id="WP_377343125.1">
    <property type="nucleotide sequence ID" value="NZ_JBHLUE010000026.1"/>
</dbReference>
<comment type="caution">
    <text evidence="2">The sequence shown here is derived from an EMBL/GenBank/DDBJ whole genome shotgun (WGS) entry which is preliminary data.</text>
</comment>
<dbReference type="InterPro" id="IPR035992">
    <property type="entry name" value="Ricin_B-like_lectins"/>
</dbReference>
<organism evidence="2 3">
    <name type="scientific">Plantactinospora siamensis</name>
    <dbReference type="NCBI Taxonomy" id="555372"/>
    <lineage>
        <taxon>Bacteria</taxon>
        <taxon>Bacillati</taxon>
        <taxon>Actinomycetota</taxon>
        <taxon>Actinomycetes</taxon>
        <taxon>Micromonosporales</taxon>
        <taxon>Micromonosporaceae</taxon>
        <taxon>Plantactinospora</taxon>
    </lineage>
</organism>